<name>A0AAD5YBE4_9APHY</name>
<accession>A0AAD5YBE4</accession>
<reference evidence="1" key="1">
    <citation type="submission" date="2022-07" db="EMBL/GenBank/DDBJ databases">
        <title>Genome Sequence of Physisporinus lineatus.</title>
        <authorList>
            <person name="Buettner E."/>
        </authorList>
    </citation>
    <scope>NUCLEOTIDE SEQUENCE</scope>
    <source>
        <strain evidence="1">VT162</strain>
    </source>
</reference>
<keyword evidence="2" id="KW-1185">Reference proteome</keyword>
<dbReference type="EMBL" id="JANAWD010000683">
    <property type="protein sequence ID" value="KAJ3476648.1"/>
    <property type="molecule type" value="Genomic_DNA"/>
</dbReference>
<evidence type="ECO:0000313" key="2">
    <source>
        <dbReference type="Proteomes" id="UP001212997"/>
    </source>
</evidence>
<dbReference type="Proteomes" id="UP001212997">
    <property type="component" value="Unassembled WGS sequence"/>
</dbReference>
<dbReference type="SUPFAM" id="SSF81383">
    <property type="entry name" value="F-box domain"/>
    <property type="match status" value="1"/>
</dbReference>
<gene>
    <name evidence="1" type="ORF">NLI96_g11016</name>
</gene>
<evidence type="ECO:0000313" key="1">
    <source>
        <dbReference type="EMBL" id="KAJ3476648.1"/>
    </source>
</evidence>
<protein>
    <recommendedName>
        <fullName evidence="3">F-box domain-containing protein</fullName>
    </recommendedName>
</protein>
<organism evidence="1 2">
    <name type="scientific">Meripilus lineatus</name>
    <dbReference type="NCBI Taxonomy" id="2056292"/>
    <lineage>
        <taxon>Eukaryota</taxon>
        <taxon>Fungi</taxon>
        <taxon>Dikarya</taxon>
        <taxon>Basidiomycota</taxon>
        <taxon>Agaricomycotina</taxon>
        <taxon>Agaricomycetes</taxon>
        <taxon>Polyporales</taxon>
        <taxon>Meripilaceae</taxon>
        <taxon>Meripilus</taxon>
    </lineage>
</organism>
<dbReference type="AlphaFoldDB" id="A0AAD5YBE4"/>
<evidence type="ECO:0008006" key="3">
    <source>
        <dbReference type="Google" id="ProtNLM"/>
    </source>
</evidence>
<dbReference type="InterPro" id="IPR036047">
    <property type="entry name" value="F-box-like_dom_sf"/>
</dbReference>
<comment type="caution">
    <text evidence="1">The sequence shown here is derived from an EMBL/GenBank/DDBJ whole genome shotgun (WGS) entry which is preliminary data.</text>
</comment>
<proteinExistence type="predicted"/>
<sequence>MLALLRFSWKPSSRLQYPLLPQELIDQILDYLFDDVDTLRSCSSVSPGWLDSARHHLFKKFTFVAKAGPNGASFAQFAVFLKDSSSVCKHVRTLHLHGGSLSTTPVGAADSLAIPDFAGIVSLLPSLREVKLSRMSIIPEVCQTPSLPLNVRVISQYFLSKTHPPTLPFKLHKLALSQVSFTGDPIPLTISDFLRTFRCIDLIEAWNVTAPPDIPWSETPILDIEDIGPIAPRTLCIGSFQLERNSVRVQSCLLQIARVGSSRSLHTLDVHLDSSEDEEALQGLINAAGSALRNLSVNVMSKTMLPRMAPRELRLLFNVQRWPFSLEQIVSYKWRKIQITLLEMAPHIPEVVIVFYYAYMRGTVGEVEANFIRRELGLLDERGLLTIV</sequence>